<evidence type="ECO:0000256" key="2">
    <source>
        <dbReference type="ARBA" id="ARBA00022670"/>
    </source>
</evidence>
<keyword evidence="5" id="KW-0788">Thiol protease</keyword>
<evidence type="ECO:0000256" key="3">
    <source>
        <dbReference type="ARBA" id="ARBA00022786"/>
    </source>
</evidence>
<sequence length="897" mass="102362">MDRVIVSRGASQKSKRFDVFDFADEEERVERESAEILGRFKNPKKCRKTASPLKKYKFLQCFARPNEIIKTPIDLDVEVADCSRTKQKDISNRPIELDSEVTELKFLQSHKTWEKKKIDGPIDIDTKEVQATKTAEKGTGYKFGDVNASVTGQQCTFPSNCPMKMRQEDIFDLDTSLQSFSSSYKNERFGMISDDDDRIEMSSSAFASSHVECREEQLSVHGFDGHGIETENAEVVISPDFMFCRGIYCTEGQLTFSKTCLKFEGLTVNGTKKKFSFVWTVGDIISIDAEWIERVETAIMNLVLQSNNSNRAGNANETSAIELLKFSVCDPSWSERQEAIKSLSMRYKDIWNTVSDENEENTFTGQSSKFFSKPYFSDFHEHFEEVIYPKGDPDAISISKRDVELLEPETFINDTIVDFYIKYLKNKIRPKEQYRFHFFNSFFFRKLADLDKGLSSACQARTAFQRVCKWTKKVDIFEKDYIFIPVNYSLHWSLIVICHPGEVANLKDDEAEKLLKVPCILHMNSIRGSHRGLKNLFRSYLSEEWKERHREAADDVPSKLLNLQYVPLELPQQENSFDCGLFLLHYVELFLLQASIKFCPFKLNMNWFPPAEASLKRSRIRELIYEILEEQSPSSTSVDIIYKRPSSLLPGRSEQETGVQFNEQIGSSTKTCLRHSSNSSVKQGSSKFALSASPPTVLQGRKDSGLEMLECYEVGFCGGLLSQGNYHQINALSKRNAMSPIVEIEETSEEIAADSPSDLDVQQVVGSVTEPGLFMQYHRKDFRLLRTSWNQQTTLHFEDSAFNKSSDSRDSSEIGLEDDQVLPDFESYSHRGGNDKPESSSTSNEVYSDCIVEDSQESNGVHDESVSICSPSSFQRHFSALSHQQEDLTAKVDLKRQ</sequence>
<dbReference type="KEGG" id="dzi:111295447"/>
<gene>
    <name evidence="10" type="primary">LOC111295447</name>
</gene>
<reference evidence="10" key="1">
    <citation type="submission" date="2025-08" db="UniProtKB">
        <authorList>
            <consortium name="RefSeq"/>
        </authorList>
    </citation>
    <scope>IDENTIFICATION</scope>
    <source>
        <tissue evidence="10">Fruit stalk</tissue>
    </source>
</reference>
<dbReference type="GeneID" id="111295447"/>
<dbReference type="PANTHER" id="PTHR47764">
    <property type="entry name" value="UBIQUITIN-LIKE-SPECIFIC PROTEASE 2B-RELATED"/>
    <property type="match status" value="1"/>
</dbReference>
<dbReference type="InterPro" id="IPR003653">
    <property type="entry name" value="Peptidase_C48_C"/>
</dbReference>
<evidence type="ECO:0000256" key="4">
    <source>
        <dbReference type="ARBA" id="ARBA00022801"/>
    </source>
</evidence>
<dbReference type="GO" id="GO:0008234">
    <property type="term" value="F:cysteine-type peptidase activity"/>
    <property type="evidence" value="ECO:0007669"/>
    <property type="project" value="UniProtKB-KW"/>
</dbReference>
<dbReference type="OrthoDB" id="442460at2759"/>
<dbReference type="RefSeq" id="XP_022744679.1">
    <property type="nucleotide sequence ID" value="XM_022888944.1"/>
</dbReference>
<evidence type="ECO:0000259" key="8">
    <source>
        <dbReference type="PROSITE" id="PS50600"/>
    </source>
</evidence>
<dbReference type="PROSITE" id="PS50600">
    <property type="entry name" value="ULP_PROTEASE"/>
    <property type="match status" value="1"/>
</dbReference>
<dbReference type="Pfam" id="PF02902">
    <property type="entry name" value="Peptidase_C48"/>
    <property type="match status" value="1"/>
</dbReference>
<dbReference type="SUPFAM" id="SSF54001">
    <property type="entry name" value="Cysteine proteinases"/>
    <property type="match status" value="1"/>
</dbReference>
<comment type="function">
    <text evidence="6">Protease that catalyzes two essential functions in the SUMO pathway: processing of full-length SUMOs to their mature forms and deconjugation of SUMO from targeted proteins.</text>
</comment>
<evidence type="ECO:0000313" key="10">
    <source>
        <dbReference type="RefSeq" id="XP_022744679.1"/>
    </source>
</evidence>
<dbReference type="AlphaFoldDB" id="A0A6P5YVW6"/>
<dbReference type="Pfam" id="PF25352">
    <property type="entry name" value="PH_ULP"/>
    <property type="match status" value="1"/>
</dbReference>
<dbReference type="Proteomes" id="UP000515121">
    <property type="component" value="Unplaced"/>
</dbReference>
<organism evidence="9 10">
    <name type="scientific">Durio zibethinus</name>
    <name type="common">Durian</name>
    <dbReference type="NCBI Taxonomy" id="66656"/>
    <lineage>
        <taxon>Eukaryota</taxon>
        <taxon>Viridiplantae</taxon>
        <taxon>Streptophyta</taxon>
        <taxon>Embryophyta</taxon>
        <taxon>Tracheophyta</taxon>
        <taxon>Spermatophyta</taxon>
        <taxon>Magnoliopsida</taxon>
        <taxon>eudicotyledons</taxon>
        <taxon>Gunneridae</taxon>
        <taxon>Pentapetalae</taxon>
        <taxon>rosids</taxon>
        <taxon>malvids</taxon>
        <taxon>Malvales</taxon>
        <taxon>Malvaceae</taxon>
        <taxon>Helicteroideae</taxon>
        <taxon>Durio</taxon>
    </lineage>
</organism>
<dbReference type="FunFam" id="3.30.310.130:FF:000006">
    <property type="entry name" value="Probable ubiquitin-like-specific protease 2B"/>
    <property type="match status" value="1"/>
</dbReference>
<proteinExistence type="inferred from homology"/>
<evidence type="ECO:0000256" key="5">
    <source>
        <dbReference type="ARBA" id="ARBA00022807"/>
    </source>
</evidence>
<feature type="region of interest" description="Disordered" evidence="7">
    <location>
        <begin position="801"/>
        <end position="866"/>
    </location>
</feature>
<accession>A0A6P5YVW6</accession>
<protein>
    <submittedName>
        <fullName evidence="10">Probable ubiquitin-like-specific protease 2A isoform X1</fullName>
    </submittedName>
</protein>
<evidence type="ECO:0000256" key="1">
    <source>
        <dbReference type="ARBA" id="ARBA00005234"/>
    </source>
</evidence>
<dbReference type="InterPro" id="IPR057375">
    <property type="entry name" value="ULP2A/B_PH"/>
</dbReference>
<keyword evidence="3" id="KW-0833">Ubl conjugation pathway</keyword>
<comment type="similarity">
    <text evidence="1">Belongs to the peptidase C48 family.</text>
</comment>
<name>A0A6P5YVW6_DURZI</name>
<evidence type="ECO:0000256" key="6">
    <source>
        <dbReference type="ARBA" id="ARBA00057729"/>
    </source>
</evidence>
<dbReference type="Gene3D" id="3.30.310.130">
    <property type="entry name" value="Ubiquitin-related"/>
    <property type="match status" value="1"/>
</dbReference>
<dbReference type="Gene3D" id="1.10.418.20">
    <property type="match status" value="1"/>
</dbReference>
<feature type="compositionally biased region" description="Basic and acidic residues" evidence="7">
    <location>
        <begin position="801"/>
        <end position="812"/>
    </location>
</feature>
<evidence type="ECO:0000256" key="7">
    <source>
        <dbReference type="SAM" id="MobiDB-lite"/>
    </source>
</evidence>
<feature type="domain" description="Ubiquitin-like protease family profile" evidence="8">
    <location>
        <begin position="396"/>
        <end position="590"/>
    </location>
</feature>
<dbReference type="InterPro" id="IPR038765">
    <property type="entry name" value="Papain-like_cys_pep_sf"/>
</dbReference>
<keyword evidence="9" id="KW-1185">Reference proteome</keyword>
<evidence type="ECO:0000313" key="9">
    <source>
        <dbReference type="Proteomes" id="UP000515121"/>
    </source>
</evidence>
<feature type="compositionally biased region" description="Basic and acidic residues" evidence="7">
    <location>
        <begin position="827"/>
        <end position="838"/>
    </location>
</feature>
<keyword evidence="2 10" id="KW-0645">Protease</keyword>
<keyword evidence="4" id="KW-0378">Hydrolase</keyword>
<dbReference type="PANTHER" id="PTHR47764:SF11">
    <property type="entry name" value="UBIQUITIN-LIKE-SPECIFIC PROTEASE 2A-RELATED"/>
    <property type="match status" value="1"/>
</dbReference>
<dbReference type="GO" id="GO:0006508">
    <property type="term" value="P:proteolysis"/>
    <property type="evidence" value="ECO:0007669"/>
    <property type="project" value="UniProtKB-KW"/>
</dbReference>